<evidence type="ECO:0000313" key="1">
    <source>
        <dbReference type="EMBL" id="RBP59499.1"/>
    </source>
</evidence>
<organism evidence="1 2">
    <name type="scientific">Brenneria salicis ATCC 15712 = DSM 30166</name>
    <dbReference type="NCBI Taxonomy" id="714314"/>
    <lineage>
        <taxon>Bacteria</taxon>
        <taxon>Pseudomonadati</taxon>
        <taxon>Pseudomonadota</taxon>
        <taxon>Gammaproteobacteria</taxon>
        <taxon>Enterobacterales</taxon>
        <taxon>Pectobacteriaceae</taxon>
        <taxon>Brenneria</taxon>
    </lineage>
</organism>
<accession>A0A366HZM7</accession>
<proteinExistence type="predicted"/>
<evidence type="ECO:0000313" key="2">
    <source>
        <dbReference type="Proteomes" id="UP000253046"/>
    </source>
</evidence>
<keyword evidence="2" id="KW-1185">Reference proteome</keyword>
<dbReference type="Proteomes" id="UP000253046">
    <property type="component" value="Unassembled WGS sequence"/>
</dbReference>
<sequence length="39" mass="4603">MIVILIITLLNQYVLIYITNRALLTQENCNIVFQLFHLP</sequence>
<dbReference type="AlphaFoldDB" id="A0A366HZM7"/>
<reference evidence="1 2" key="1">
    <citation type="submission" date="2018-06" db="EMBL/GenBank/DDBJ databases">
        <title>Genomic Encyclopedia of Type Strains, Phase IV (KMG-IV): sequencing the most valuable type-strain genomes for metagenomic binning, comparative biology and taxonomic classification.</title>
        <authorList>
            <person name="Goeker M."/>
        </authorList>
    </citation>
    <scope>NUCLEOTIDE SEQUENCE [LARGE SCALE GENOMIC DNA]</scope>
    <source>
        <strain evidence="1 2">DSM 30166</strain>
    </source>
</reference>
<dbReference type="EMBL" id="QNRY01000038">
    <property type="protein sequence ID" value="RBP59499.1"/>
    <property type="molecule type" value="Genomic_DNA"/>
</dbReference>
<comment type="caution">
    <text evidence="1">The sequence shown here is derived from an EMBL/GenBank/DDBJ whole genome shotgun (WGS) entry which is preliminary data.</text>
</comment>
<protein>
    <submittedName>
        <fullName evidence="1">Uncharacterized protein</fullName>
    </submittedName>
</protein>
<name>A0A366HZM7_9GAMM</name>
<gene>
    <name evidence="1" type="ORF">DES54_13812</name>
</gene>